<evidence type="ECO:0000259" key="1">
    <source>
        <dbReference type="Pfam" id="PF13443"/>
    </source>
</evidence>
<gene>
    <name evidence="2" type="ORF">I215_06392</name>
</gene>
<comment type="caution">
    <text evidence="2">The sequence shown here is derived from an EMBL/GenBank/DDBJ whole genome shotgun (WGS) entry which is preliminary data.</text>
</comment>
<evidence type="ECO:0000313" key="3">
    <source>
        <dbReference type="Proteomes" id="UP000007364"/>
    </source>
</evidence>
<dbReference type="AlphaFoldDB" id="K2QLD3"/>
<dbReference type="GO" id="GO:0003677">
    <property type="term" value="F:DNA binding"/>
    <property type="evidence" value="ECO:0007669"/>
    <property type="project" value="InterPro"/>
</dbReference>
<dbReference type="SUPFAM" id="SSF47413">
    <property type="entry name" value="lambda repressor-like DNA-binding domains"/>
    <property type="match status" value="1"/>
</dbReference>
<dbReference type="STRING" id="555500.I215_06392"/>
<accession>K2QLD3</accession>
<dbReference type="Gene3D" id="1.10.260.40">
    <property type="entry name" value="lambda repressor-like DNA-binding domains"/>
    <property type="match status" value="1"/>
</dbReference>
<evidence type="ECO:0000313" key="2">
    <source>
        <dbReference type="EMBL" id="EKF55567.1"/>
    </source>
</evidence>
<dbReference type="InterPro" id="IPR001387">
    <property type="entry name" value="Cro/C1-type_HTH"/>
</dbReference>
<dbReference type="OrthoDB" id="679419at2"/>
<proteinExistence type="predicted"/>
<dbReference type="Pfam" id="PF13443">
    <property type="entry name" value="HTH_26"/>
    <property type="match status" value="1"/>
</dbReference>
<keyword evidence="3" id="KW-1185">Reference proteome</keyword>
<dbReference type="EMBL" id="AMSG01000006">
    <property type="protein sequence ID" value="EKF55567.1"/>
    <property type="molecule type" value="Genomic_DNA"/>
</dbReference>
<dbReference type="InterPro" id="IPR010982">
    <property type="entry name" value="Lambda_DNA-bd_dom_sf"/>
</dbReference>
<name>K2QLD3_9FLAO</name>
<dbReference type="RefSeq" id="WP_008991148.1">
    <property type="nucleotide sequence ID" value="NZ_AMSG01000006.1"/>
</dbReference>
<protein>
    <recommendedName>
        <fullName evidence="1">HTH cro/C1-type domain-containing protein</fullName>
    </recommendedName>
</protein>
<organism evidence="2 3">
    <name type="scientific">Galbibacter marinus</name>
    <dbReference type="NCBI Taxonomy" id="555500"/>
    <lineage>
        <taxon>Bacteria</taxon>
        <taxon>Pseudomonadati</taxon>
        <taxon>Bacteroidota</taxon>
        <taxon>Flavobacteriia</taxon>
        <taxon>Flavobacteriales</taxon>
        <taxon>Flavobacteriaceae</taxon>
        <taxon>Galbibacter</taxon>
    </lineage>
</organism>
<reference evidence="2 3" key="1">
    <citation type="journal article" date="2012" name="J. Bacteriol.">
        <title>Genome Sequence of Galbibacter marinum Type Strain ck-I2-15.</title>
        <authorList>
            <person name="Lai Q."/>
            <person name="Li C."/>
            <person name="Shao Z."/>
        </authorList>
    </citation>
    <scope>NUCLEOTIDE SEQUENCE [LARGE SCALE GENOMIC DNA]</scope>
    <source>
        <strain evidence="3">ck-I2-15</strain>
    </source>
</reference>
<feature type="domain" description="HTH cro/C1-type" evidence="1">
    <location>
        <begin position="32"/>
        <end position="81"/>
    </location>
</feature>
<sequence>MFLFTILLFVKMDDRNVYIVKALNELWIKQVTNNTEFANKNNIDEKTVRNIKGLKTESASLQTIINICETQGMNLSDFFKHAESLFPQLKFN</sequence>
<dbReference type="Proteomes" id="UP000007364">
    <property type="component" value="Unassembled WGS sequence"/>
</dbReference>